<reference evidence="5" key="1">
    <citation type="submission" date="2017-05" db="EMBL/GenBank/DDBJ databases">
        <title>Complete and WGS of Bordetella genogroups.</title>
        <authorList>
            <person name="Spilker T."/>
            <person name="Lipuma J."/>
        </authorList>
    </citation>
    <scope>NUCLEOTIDE SEQUENCE [LARGE SCALE GENOMIC DNA]</scope>
    <source>
        <strain evidence="5">AU16122</strain>
    </source>
</reference>
<accession>A0A261S378</accession>
<evidence type="ECO:0000256" key="1">
    <source>
        <dbReference type="ARBA" id="ARBA00006174"/>
    </source>
</evidence>
<dbReference type="SUPFAM" id="SSF103378">
    <property type="entry name" value="2-methylcitrate dehydratase PrpD"/>
    <property type="match status" value="1"/>
</dbReference>
<evidence type="ECO:0000259" key="3">
    <source>
        <dbReference type="Pfam" id="PF19305"/>
    </source>
</evidence>
<name>A0A261S378_9BORD</name>
<dbReference type="EMBL" id="NEVM01000005">
    <property type="protein sequence ID" value="OZI31250.1"/>
    <property type="molecule type" value="Genomic_DNA"/>
</dbReference>
<feature type="domain" description="MmgE/PrpD C-terminal" evidence="3">
    <location>
        <begin position="290"/>
        <end position="445"/>
    </location>
</feature>
<dbReference type="PANTHER" id="PTHR16943">
    <property type="entry name" value="2-METHYLCITRATE DEHYDRATASE-RELATED"/>
    <property type="match status" value="1"/>
</dbReference>
<proteinExistence type="inferred from homology"/>
<comment type="similarity">
    <text evidence="1">Belongs to the PrpD family.</text>
</comment>
<gene>
    <name evidence="4" type="ORF">CAL29_25330</name>
</gene>
<dbReference type="Pfam" id="PF19305">
    <property type="entry name" value="MmgE_PrpD_C"/>
    <property type="match status" value="1"/>
</dbReference>
<dbReference type="InterPro" id="IPR042188">
    <property type="entry name" value="MmgE/PrpD_sf_2"/>
</dbReference>
<protein>
    <recommendedName>
        <fullName evidence="6">MmgE/PrpD family protein</fullName>
    </recommendedName>
</protein>
<dbReference type="InterPro" id="IPR005656">
    <property type="entry name" value="MmgE_PrpD"/>
</dbReference>
<sequence>MRLEPVNRKVDTMKADGNDLPDSLGSKLAQAVAALAYEDLGPEVVRTLKYFTLDTLGVIGGAARAPGMAELLAAMADLESGGRARLLLNGSPASPAAAALANGAAAHALDFDDQHDPARVHAFCVVLPAVLATLPSAGGKVDGRGLLAALAVGVEVFCRLGLVCHNSLGKGWHPTTALGTLAAAVAAAKVMGLDARATLHALGLAFTQMSGTTQFIADGALAKRLGPGFAARSGVLAAHLARRGITGPWRFLEGQAGLFELYERGEVEPALLLEGWGSHWRLLELSMKPYPCCRCVHTVIQLALQCREQGIAAGDIVEGVIELGKVNRQIVGARFDRDHPNPVVHAQFNAAYAFATALVDGSVGIRSFTAEQVRREATAWASRLRTVDAGDIPPTAVPPARVTLTLASGRTVQVERWKMKGAPDDPMSEDEILAKFRAAMQWGVQPGEAALARLQGSVMALETLPDAGEVVERFLACRG</sequence>
<organism evidence="4 5">
    <name type="scientific">Bordetella genomosp. 10</name>
    <dbReference type="NCBI Taxonomy" id="1416804"/>
    <lineage>
        <taxon>Bacteria</taxon>
        <taxon>Pseudomonadati</taxon>
        <taxon>Pseudomonadota</taxon>
        <taxon>Betaproteobacteria</taxon>
        <taxon>Burkholderiales</taxon>
        <taxon>Alcaligenaceae</taxon>
        <taxon>Bordetella</taxon>
    </lineage>
</organism>
<dbReference type="Proteomes" id="UP000216020">
    <property type="component" value="Unassembled WGS sequence"/>
</dbReference>
<dbReference type="AlphaFoldDB" id="A0A261S378"/>
<feature type="domain" description="MmgE/PrpD N-terminal" evidence="2">
    <location>
        <begin position="27"/>
        <end position="265"/>
    </location>
</feature>
<dbReference type="OrthoDB" id="8627321at2"/>
<dbReference type="PANTHER" id="PTHR16943:SF8">
    <property type="entry name" value="2-METHYLCITRATE DEHYDRATASE"/>
    <property type="match status" value="1"/>
</dbReference>
<evidence type="ECO:0000313" key="5">
    <source>
        <dbReference type="Proteomes" id="UP000216020"/>
    </source>
</evidence>
<dbReference type="InterPro" id="IPR045336">
    <property type="entry name" value="MmgE_PrpD_N"/>
</dbReference>
<dbReference type="InterPro" id="IPR045337">
    <property type="entry name" value="MmgE_PrpD_C"/>
</dbReference>
<dbReference type="Gene3D" id="3.30.1330.120">
    <property type="entry name" value="2-methylcitrate dehydratase PrpD"/>
    <property type="match status" value="1"/>
</dbReference>
<evidence type="ECO:0008006" key="6">
    <source>
        <dbReference type="Google" id="ProtNLM"/>
    </source>
</evidence>
<evidence type="ECO:0000313" key="4">
    <source>
        <dbReference type="EMBL" id="OZI31250.1"/>
    </source>
</evidence>
<dbReference type="InterPro" id="IPR036148">
    <property type="entry name" value="MmgE/PrpD_sf"/>
</dbReference>
<dbReference type="Gene3D" id="1.10.4100.10">
    <property type="entry name" value="2-methylcitrate dehydratase PrpD"/>
    <property type="match status" value="1"/>
</dbReference>
<dbReference type="InterPro" id="IPR042183">
    <property type="entry name" value="MmgE/PrpD_sf_1"/>
</dbReference>
<keyword evidence="5" id="KW-1185">Reference proteome</keyword>
<dbReference type="GO" id="GO:0016829">
    <property type="term" value="F:lyase activity"/>
    <property type="evidence" value="ECO:0007669"/>
    <property type="project" value="InterPro"/>
</dbReference>
<dbReference type="Pfam" id="PF03972">
    <property type="entry name" value="MmgE_PrpD_N"/>
    <property type="match status" value="1"/>
</dbReference>
<evidence type="ECO:0000259" key="2">
    <source>
        <dbReference type="Pfam" id="PF03972"/>
    </source>
</evidence>
<comment type="caution">
    <text evidence="4">The sequence shown here is derived from an EMBL/GenBank/DDBJ whole genome shotgun (WGS) entry which is preliminary data.</text>
</comment>